<dbReference type="SUPFAM" id="SSF102546">
    <property type="entry name" value="RbsD-like"/>
    <property type="match status" value="1"/>
</dbReference>
<dbReference type="RefSeq" id="WP_101289926.1">
    <property type="nucleotide sequence ID" value="NZ_FOUQ01000004.1"/>
</dbReference>
<protein>
    <submittedName>
        <fullName evidence="4">Ribose ABC transporter</fullName>
    </submittedName>
</protein>
<name>A0A1I4SR97_9HYPH</name>
<gene>
    <name evidence="4" type="ORF">CXZ10_13775</name>
</gene>
<dbReference type="GO" id="GO:0042806">
    <property type="term" value="F:fucose binding"/>
    <property type="evidence" value="ECO:0007669"/>
    <property type="project" value="TreeGrafter"/>
</dbReference>
<accession>A0A1I4SR97</accession>
<dbReference type="PANTHER" id="PTHR31690:SF4">
    <property type="entry name" value="FUCOSE MUTAROTASE"/>
    <property type="match status" value="1"/>
</dbReference>
<evidence type="ECO:0000256" key="3">
    <source>
        <dbReference type="ARBA" id="ARBA00036324"/>
    </source>
</evidence>
<dbReference type="Gene3D" id="3.40.1650.10">
    <property type="entry name" value="RbsD-like domain"/>
    <property type="match status" value="1"/>
</dbReference>
<keyword evidence="2" id="KW-0413">Isomerase</keyword>
<organism evidence="4 5">
    <name type="scientific">Pleomorphomonas diazotrophica</name>
    <dbReference type="NCBI Taxonomy" id="1166257"/>
    <lineage>
        <taxon>Bacteria</taxon>
        <taxon>Pseudomonadati</taxon>
        <taxon>Pseudomonadota</taxon>
        <taxon>Alphaproteobacteria</taxon>
        <taxon>Hyphomicrobiales</taxon>
        <taxon>Pleomorphomonadaceae</taxon>
        <taxon>Pleomorphomonas</taxon>
    </lineage>
</organism>
<dbReference type="InterPro" id="IPR050443">
    <property type="entry name" value="RbsD/FucU_mutarotase"/>
</dbReference>
<dbReference type="Pfam" id="PF05025">
    <property type="entry name" value="RbsD_FucU"/>
    <property type="match status" value="1"/>
</dbReference>
<dbReference type="GO" id="GO:0036373">
    <property type="term" value="F:L-fucose mutarotase activity"/>
    <property type="evidence" value="ECO:0007669"/>
    <property type="project" value="UniProtKB-EC"/>
</dbReference>
<dbReference type="EMBL" id="PJNW01000011">
    <property type="protein sequence ID" value="PKR88472.1"/>
    <property type="molecule type" value="Genomic_DNA"/>
</dbReference>
<dbReference type="InterPro" id="IPR007721">
    <property type="entry name" value="RbsD_FucU"/>
</dbReference>
<evidence type="ECO:0000313" key="4">
    <source>
        <dbReference type="EMBL" id="PKR88472.1"/>
    </source>
</evidence>
<dbReference type="OrthoDB" id="7947972at2"/>
<dbReference type="GO" id="GO:0006004">
    <property type="term" value="P:fucose metabolic process"/>
    <property type="evidence" value="ECO:0007669"/>
    <property type="project" value="TreeGrafter"/>
</dbReference>
<comment type="catalytic activity">
    <reaction evidence="1">
        <text>beta-D-ribopyranose = beta-D-ribofuranose</text>
        <dbReference type="Rhea" id="RHEA:25432"/>
        <dbReference type="ChEBI" id="CHEBI:27476"/>
        <dbReference type="ChEBI" id="CHEBI:47002"/>
        <dbReference type="EC" id="5.4.99.62"/>
    </reaction>
</comment>
<reference evidence="4 5" key="1">
    <citation type="submission" date="2017-12" db="EMBL/GenBank/DDBJ databases">
        <title>Anaerobic carbon monoxide metabolism by Pleomorphomonas carboxyditropha sp. nov., a new mesophilic hydrogenogenic carboxidotroph.</title>
        <authorList>
            <person name="Esquivel-Elizondo S."/>
            <person name="Krajmalnik-Brown R."/>
        </authorList>
    </citation>
    <scope>NUCLEOTIDE SEQUENCE [LARGE SCALE GENOMIC DNA]</scope>
    <source>
        <strain evidence="4 5">R5-392</strain>
    </source>
</reference>
<comment type="caution">
    <text evidence="4">The sequence shown here is derived from an EMBL/GenBank/DDBJ whole genome shotgun (WGS) entry which is preliminary data.</text>
</comment>
<evidence type="ECO:0000256" key="2">
    <source>
        <dbReference type="ARBA" id="ARBA00023235"/>
    </source>
</evidence>
<dbReference type="AlphaFoldDB" id="A0A1I4SR97"/>
<proteinExistence type="predicted"/>
<evidence type="ECO:0000313" key="5">
    <source>
        <dbReference type="Proteomes" id="UP000233491"/>
    </source>
</evidence>
<evidence type="ECO:0000256" key="1">
    <source>
        <dbReference type="ARBA" id="ARBA00000223"/>
    </source>
</evidence>
<dbReference type="PANTHER" id="PTHR31690">
    <property type="entry name" value="FUCOSE MUTAROTASE"/>
    <property type="match status" value="1"/>
</dbReference>
<sequence length="150" mass="16451">MLKAIDPLLNPDLLYVLASMGHGDTLAIVDSNFPIHSVAQETVYGRPLRLDGVSAPRAARAVLSVLPLDTFIPTAAFRMEVVGEPDKWTDVQHEFQQEVFDAEGPTFRLGGIERFAFYEAAKKSFAVLQTGEGRLYGCFLLTKGVIPPKS</sequence>
<keyword evidence="5" id="KW-1185">Reference proteome</keyword>
<dbReference type="GO" id="GO:0062193">
    <property type="term" value="F:D-ribose pyranase activity"/>
    <property type="evidence" value="ECO:0007669"/>
    <property type="project" value="UniProtKB-EC"/>
</dbReference>
<dbReference type="InterPro" id="IPR023750">
    <property type="entry name" value="RbsD-like_sf"/>
</dbReference>
<dbReference type="Proteomes" id="UP000233491">
    <property type="component" value="Unassembled WGS sequence"/>
</dbReference>
<comment type="catalytic activity">
    <reaction evidence="3">
        <text>alpha-L-fucose = beta-L-fucose</text>
        <dbReference type="Rhea" id="RHEA:25580"/>
        <dbReference type="ChEBI" id="CHEBI:42548"/>
        <dbReference type="ChEBI" id="CHEBI:42589"/>
        <dbReference type="EC" id="5.1.3.29"/>
    </reaction>
</comment>